<proteinExistence type="predicted"/>
<sequence length="144" mass="15757">MPPLNPRLRSLEPQDCTVMVTVHTSRRTFMEFKALGTGRSTFDEHYGAAAYSLGDQLGFIYFRSTGIEPSHWESRIYENGLVAMAPVATDTAIQEAFDKVDLCAAHARAFSRAMEALSAHGCSDEVLCLLTAAEGQIQELISAV</sequence>
<evidence type="ECO:0000313" key="1">
    <source>
        <dbReference type="EMBL" id="ARD70617.1"/>
    </source>
</evidence>
<reference evidence="1" key="1">
    <citation type="submission" date="2017-01" db="EMBL/GenBank/DDBJ databases">
        <title>Complete nucleotide sequence of an IncP-2 blaVIM-2-harboring megaplasmid from Pseudomonas aeruginosa.</title>
        <authorList>
            <person name="Botelho J."/>
            <person name="Grosso F."/>
            <person name="Mabrouk A."/>
            <person name="Peixe L."/>
        </authorList>
    </citation>
    <scope>NUCLEOTIDE SEQUENCE</scope>
    <source>
        <strain evidence="1">FFUP_PS_37</strain>
        <plasmid evidence="1">pJB37</plasmid>
    </source>
</reference>
<dbReference type="EMBL" id="KY494864">
    <property type="protein sequence ID" value="ARD70617.1"/>
    <property type="molecule type" value="Genomic_DNA"/>
</dbReference>
<accession>A0A1V0M6U3</accession>
<dbReference type="AlphaFoldDB" id="A0A1V0M6U3"/>
<keyword evidence="1" id="KW-0614">Plasmid</keyword>
<protein>
    <submittedName>
        <fullName evidence="1">Uncharacterized protein</fullName>
    </submittedName>
</protein>
<organism evidence="1">
    <name type="scientific">Pseudomonas aeruginosa</name>
    <dbReference type="NCBI Taxonomy" id="287"/>
    <lineage>
        <taxon>Bacteria</taxon>
        <taxon>Pseudomonadati</taxon>
        <taxon>Pseudomonadota</taxon>
        <taxon>Gammaproteobacteria</taxon>
        <taxon>Pseudomonadales</taxon>
        <taxon>Pseudomonadaceae</taxon>
        <taxon>Pseudomonas</taxon>
    </lineage>
</organism>
<geneLocation type="plasmid" evidence="1">
    <name>pJB37</name>
</geneLocation>
<name>A0A1V0M6U3_PSEAI</name>